<feature type="compositionally biased region" description="Polar residues" evidence="1">
    <location>
        <begin position="733"/>
        <end position="743"/>
    </location>
</feature>
<feature type="chain" id="PRO_5046409548" description="Dystroglycan-type cadherin-like domain-containing protein" evidence="2">
    <location>
        <begin position="20"/>
        <end position="1126"/>
    </location>
</feature>
<gene>
    <name evidence="4" type="ORF">IL334_006098</name>
</gene>
<dbReference type="Gene3D" id="2.60.40.10">
    <property type="entry name" value="Immunoglobulins"/>
    <property type="match status" value="2"/>
</dbReference>
<feature type="compositionally biased region" description="Low complexity" evidence="1">
    <location>
        <begin position="744"/>
        <end position="763"/>
    </location>
</feature>
<feature type="region of interest" description="Disordered" evidence="1">
    <location>
        <begin position="862"/>
        <end position="882"/>
    </location>
</feature>
<evidence type="ECO:0000313" key="4">
    <source>
        <dbReference type="EMBL" id="WRT69114.1"/>
    </source>
</evidence>
<feature type="domain" description="Dystroglycan-type cadherin-like" evidence="3">
    <location>
        <begin position="26"/>
        <end position="123"/>
    </location>
</feature>
<feature type="compositionally biased region" description="Basic and acidic residues" evidence="1">
    <location>
        <begin position="641"/>
        <end position="654"/>
    </location>
</feature>
<organism evidence="4 5">
    <name type="scientific">Kwoniella shivajii</name>
    <dbReference type="NCBI Taxonomy" id="564305"/>
    <lineage>
        <taxon>Eukaryota</taxon>
        <taxon>Fungi</taxon>
        <taxon>Dikarya</taxon>
        <taxon>Basidiomycota</taxon>
        <taxon>Agaricomycotina</taxon>
        <taxon>Tremellomycetes</taxon>
        <taxon>Tremellales</taxon>
        <taxon>Cryptococcaceae</taxon>
        <taxon>Kwoniella</taxon>
    </lineage>
</organism>
<feature type="region of interest" description="Disordered" evidence="1">
    <location>
        <begin position="632"/>
        <end position="777"/>
    </location>
</feature>
<evidence type="ECO:0000256" key="1">
    <source>
        <dbReference type="SAM" id="MobiDB-lite"/>
    </source>
</evidence>
<dbReference type="SUPFAM" id="SSF49313">
    <property type="entry name" value="Cadherin-like"/>
    <property type="match status" value="2"/>
</dbReference>
<feature type="compositionally biased region" description="Pro residues" evidence="1">
    <location>
        <begin position="951"/>
        <end position="963"/>
    </location>
</feature>
<keyword evidence="2" id="KW-0732">Signal</keyword>
<dbReference type="RefSeq" id="XP_062793853.1">
    <property type="nucleotide sequence ID" value="XM_062937802.1"/>
</dbReference>
<feature type="compositionally biased region" description="Polar residues" evidence="1">
    <location>
        <begin position="655"/>
        <end position="722"/>
    </location>
</feature>
<sequence length="1126" mass="121600">MYLSTVSTLFLFLPLLISASSIGSLTITRPLSQQYPPVGRVDQSFTWTFSNETFSPSNDLTYTAFNLPSWLSFQGSTCTFTGKPTSDDIGNNRLVQITATTIDGQSTISDYIDLLVSEHENKIQIGHAISDQLFGNNTSTSSTPSKIASAYPYNNVSPYYPGVRVPPNWSFSLGFTPSTFTAPTRVFYSASLIDGSPLPDWLVFNNQTVTFDGVSPPDSNGQIYRIILSGSDTFDYSDIQQSFTVVISSHDIQQTTNMVINMTIGYNGEVGLKNILKNSLTLNGQQSFDISELSNIQVDTTGNGWLTYHSANMSISGTPSSNQQSIALPISITDKYDDILNTTIQVALFPSVFKDDKPDPMIIEVGKLNNISLTQFLSNSTLDNINITTTFDPKDAGSWLSLSPDQKSLSGIPPDDTSYDSVSAMLHAQDLTTNAYSKSVLTFSLFSNDTWISHTHPHQHSHGLSKGTQVAIGIVCSLVGALLLGFLLLQCRRRRASSALARGMEDGQYTTSPIPEEGKWSYEAAETPALEYVEKMGGDPATAQMLVLGRIDGGSSETVVNTVPHLRSASGASSTSNKVKKSFLSNPFAKGNKRILPKISNPIIMPSLSNAAFQAQLAAAVDKAGIVDRSQTTYSTSTQSDHNDHEQDHDRSQSESEFTATPSYISASQIDRSSNNGSKLSQRSDMTGDQSLLSIDRSTTLTDDSKFNGGNTTRSGQSSRASWESEPPFIWTTGDTPHNNQDGNSSFRSSSRSSSRTNETRNSILSTTIDPNAPTQRSDFKITNIPIIHSSKSLNKNVLMTRSNSPIDSLNDNEGISIDNIHFPTDSDLAHTETSSLSGDDPNSGVIIQTASRVDARRTLDSPAAASLASSHTERGAPSPVMTTHSRLVSFGKQRNVQVEQGKGSMSHSAVIEAGSIGLGIGIGISHVVANANGASHNQTPPTIIRKLHTPSPPPESPLPQPPIKAITRPRQSGSSSSSRSPTPPTSLPSLPALPTLPSTTSTASKKSKPRSASPLASPQRILLGVLEPFHFYPPLSISPSNSTSTTASSIRSGDVEYLAFVEKKSTSQRKSTELVDLPDWLHFEDGELWGVPKQQDRGEVDIRIIEKRGETERVVGRFSLEVVGR</sequence>
<evidence type="ECO:0000259" key="3">
    <source>
        <dbReference type="SMART" id="SM00736"/>
    </source>
</evidence>
<feature type="compositionally biased region" description="Low complexity" evidence="1">
    <location>
        <begin position="862"/>
        <end position="871"/>
    </location>
</feature>
<dbReference type="EMBL" id="CP141888">
    <property type="protein sequence ID" value="WRT69114.1"/>
    <property type="molecule type" value="Genomic_DNA"/>
</dbReference>
<dbReference type="Pfam" id="PF05345">
    <property type="entry name" value="He_PIG"/>
    <property type="match status" value="2"/>
</dbReference>
<feature type="signal peptide" evidence="2">
    <location>
        <begin position="1"/>
        <end position="19"/>
    </location>
</feature>
<feature type="region of interest" description="Disordered" evidence="1">
    <location>
        <begin position="934"/>
        <end position="1017"/>
    </location>
</feature>
<dbReference type="Proteomes" id="UP001329825">
    <property type="component" value="Chromosome 8"/>
</dbReference>
<feature type="compositionally biased region" description="Low complexity" evidence="1">
    <location>
        <begin position="988"/>
        <end position="1017"/>
    </location>
</feature>
<feature type="compositionally biased region" description="Polar residues" evidence="1">
    <location>
        <begin position="764"/>
        <end position="777"/>
    </location>
</feature>
<reference evidence="4 5" key="1">
    <citation type="submission" date="2024-01" db="EMBL/GenBank/DDBJ databases">
        <title>Comparative genomics of Cryptococcus and Kwoniella reveals pathogenesis evolution and contrasting modes of karyotype evolution via chromosome fusion or intercentromeric recombination.</title>
        <authorList>
            <person name="Coelho M.A."/>
            <person name="David-Palma M."/>
            <person name="Shea T."/>
            <person name="Bowers K."/>
            <person name="McGinley-Smith S."/>
            <person name="Mohammad A.W."/>
            <person name="Gnirke A."/>
            <person name="Yurkov A.M."/>
            <person name="Nowrousian M."/>
            <person name="Sun S."/>
            <person name="Cuomo C.A."/>
            <person name="Heitman J."/>
        </authorList>
    </citation>
    <scope>NUCLEOTIDE SEQUENCE [LARGE SCALE GENOMIC DNA]</scope>
    <source>
        <strain evidence="4">CBS 11374</strain>
    </source>
</reference>
<dbReference type="SMART" id="SM00736">
    <property type="entry name" value="CADG"/>
    <property type="match status" value="2"/>
</dbReference>
<proteinExistence type="predicted"/>
<dbReference type="InterPro" id="IPR006644">
    <property type="entry name" value="Cadg"/>
</dbReference>
<keyword evidence="5" id="KW-1185">Reference proteome</keyword>
<dbReference type="InterPro" id="IPR015919">
    <property type="entry name" value="Cadherin-like_sf"/>
</dbReference>
<evidence type="ECO:0000313" key="5">
    <source>
        <dbReference type="Proteomes" id="UP001329825"/>
    </source>
</evidence>
<dbReference type="InterPro" id="IPR013783">
    <property type="entry name" value="Ig-like_fold"/>
</dbReference>
<dbReference type="GeneID" id="87958228"/>
<name>A0ABZ1D4Z7_9TREE</name>
<accession>A0ABZ1D4Z7</accession>
<protein>
    <recommendedName>
        <fullName evidence="3">Dystroglycan-type cadherin-like domain-containing protein</fullName>
    </recommendedName>
</protein>
<evidence type="ECO:0000256" key="2">
    <source>
        <dbReference type="SAM" id="SignalP"/>
    </source>
</evidence>
<feature type="domain" description="Dystroglycan-type cadherin-like" evidence="3">
    <location>
        <begin position="155"/>
        <end position="254"/>
    </location>
</feature>